<name>A0A820PG95_9BILA</name>
<evidence type="ECO:0000313" key="1">
    <source>
        <dbReference type="EMBL" id="CAF4407982.1"/>
    </source>
</evidence>
<dbReference type="AlphaFoldDB" id="A0A820PG95"/>
<sequence length="159" mass="18690">MLSLYILISLGDHTSSIYRLYQLCETQSPVLLLDELERYFTNLTQQEPYRSYLTLYNRTNKTHVNSTLSLFLLSNPFFQILSSSSNTSTIIRINRRPLPSVKSIFSNLTILNQTALKNLIQFNNDYEKFLSEEKILIKSYEQEYNQDSLIIRRILSFTN</sequence>
<dbReference type="EMBL" id="CAJOAZ010027223">
    <property type="protein sequence ID" value="CAF4407982.1"/>
    <property type="molecule type" value="Genomic_DNA"/>
</dbReference>
<comment type="caution">
    <text evidence="1">The sequence shown here is derived from an EMBL/GenBank/DDBJ whole genome shotgun (WGS) entry which is preliminary data.</text>
</comment>
<dbReference type="Proteomes" id="UP000663844">
    <property type="component" value="Unassembled WGS sequence"/>
</dbReference>
<evidence type="ECO:0000313" key="2">
    <source>
        <dbReference type="Proteomes" id="UP000663844"/>
    </source>
</evidence>
<accession>A0A820PG95</accession>
<protein>
    <submittedName>
        <fullName evidence="1">Uncharacterized protein</fullName>
    </submittedName>
</protein>
<organism evidence="1 2">
    <name type="scientific">Adineta steineri</name>
    <dbReference type="NCBI Taxonomy" id="433720"/>
    <lineage>
        <taxon>Eukaryota</taxon>
        <taxon>Metazoa</taxon>
        <taxon>Spiralia</taxon>
        <taxon>Gnathifera</taxon>
        <taxon>Rotifera</taxon>
        <taxon>Eurotatoria</taxon>
        <taxon>Bdelloidea</taxon>
        <taxon>Adinetida</taxon>
        <taxon>Adinetidae</taxon>
        <taxon>Adineta</taxon>
    </lineage>
</organism>
<feature type="non-terminal residue" evidence="1">
    <location>
        <position position="159"/>
    </location>
</feature>
<proteinExistence type="predicted"/>
<reference evidence="1" key="1">
    <citation type="submission" date="2021-02" db="EMBL/GenBank/DDBJ databases">
        <authorList>
            <person name="Nowell W R."/>
        </authorList>
    </citation>
    <scope>NUCLEOTIDE SEQUENCE</scope>
</reference>
<gene>
    <name evidence="1" type="ORF">OXD698_LOCUS51855</name>
</gene>